<proteinExistence type="inferred from homology"/>
<evidence type="ECO:0000256" key="10">
    <source>
        <dbReference type="SAM" id="Coils"/>
    </source>
</evidence>
<sequence length="462" mass="52427">MMSFKHLKTVLRAWRQERNAPKAMKRTRDEYEFQPGYLEIVERPPAPWARCTAIALTLFLLVVLLWSIVGRLDIHANATGRLLVSSHSKVIQSLEPGEIVAIHVRDGQKVKAGDVLIKLNPIGVEAELKERQEQLNFKRLELARLQALLTETPTEHFAVQESIPQAQVELAREHLVSIWKEMVANLESLDGEMNVNQANQSARNADITELEKLLTNIKVRLEARRTLAANKLLPKVELLEQEKEKLEIERILSQQYAELAVLKAQYQVLEESRNRYLTKTRREYYDQLNEAQTAVAVMTQQLIKAGEKQRLQSLRAPVDGVVQQLAIHTLGGVVQSAQQLMVIVPDDTPLEAEVMVLNKDVGFVHAGQPVEIKVDSFPYTRYGTIRGKVAHVSKDAVKDEQLGLIFPAQIQMERSSIAMDEHEVPLQAGMSITAEIRTGERRVIDYLLSPLQQYQSEALRER</sequence>
<dbReference type="InterPro" id="IPR059040">
    <property type="entry name" value="HH_CyaD-like"/>
</dbReference>
<dbReference type="InterPro" id="IPR006144">
    <property type="entry name" value="Secretion_HlyD_CS"/>
</dbReference>
<dbReference type="GO" id="GO:0009306">
    <property type="term" value="P:protein secretion"/>
    <property type="evidence" value="ECO:0007669"/>
    <property type="project" value="InterPro"/>
</dbReference>
<keyword evidence="5 9" id="KW-0997">Cell inner membrane</keyword>
<feature type="transmembrane region" description="Helical" evidence="9">
    <location>
        <begin position="48"/>
        <end position="69"/>
    </location>
</feature>
<comment type="similarity">
    <text evidence="2 9">Belongs to the membrane fusion protein (MFP) (TC 8.A.1) family.</text>
</comment>
<comment type="subcellular location">
    <subcellularLocation>
        <location evidence="1 9">Cell inner membrane</location>
        <topology evidence="1 9">Single-pass membrane protein</topology>
    </subcellularLocation>
</comment>
<dbReference type="PANTHER" id="PTHR30386">
    <property type="entry name" value="MEMBRANE FUSION SUBUNIT OF EMRAB-TOLC MULTIDRUG EFFLUX PUMP"/>
    <property type="match status" value="1"/>
</dbReference>
<dbReference type="Proteomes" id="UP000023464">
    <property type="component" value="Unassembled WGS sequence"/>
</dbReference>
<evidence type="ECO:0000259" key="12">
    <source>
        <dbReference type="Pfam" id="PF26002"/>
    </source>
</evidence>
<organism evidence="13 14">
    <name type="scientific">Photorhabdus aegyptia</name>
    <dbReference type="NCBI Taxonomy" id="2805098"/>
    <lineage>
        <taxon>Bacteria</taxon>
        <taxon>Pseudomonadati</taxon>
        <taxon>Pseudomonadota</taxon>
        <taxon>Gammaproteobacteria</taxon>
        <taxon>Enterobacterales</taxon>
        <taxon>Morganellaceae</taxon>
        <taxon>Photorhabdus</taxon>
    </lineage>
</organism>
<evidence type="ECO:0000256" key="2">
    <source>
        <dbReference type="ARBA" id="ARBA00009477"/>
    </source>
</evidence>
<keyword evidence="8 9" id="KW-0472">Membrane</keyword>
<keyword evidence="4 9" id="KW-1003">Cell membrane</keyword>
<dbReference type="PANTHER" id="PTHR30386:SF27">
    <property type="entry name" value="MEMBRANE FUSION PROTEIN (MFP) FAMILY PROTEIN"/>
    <property type="match status" value="1"/>
</dbReference>
<name>A0A022PL87_9GAMM</name>
<evidence type="ECO:0000256" key="9">
    <source>
        <dbReference type="RuleBase" id="RU365093"/>
    </source>
</evidence>
<dbReference type="Gene3D" id="2.40.50.100">
    <property type="match status" value="1"/>
</dbReference>
<protein>
    <recommendedName>
        <fullName evidence="9">Membrane fusion protein (MFP) family protein</fullName>
    </recommendedName>
</protein>
<reference evidence="13 14" key="1">
    <citation type="submission" date="2014-03" db="EMBL/GenBank/DDBJ databases">
        <title>Draft Genome of Photorhabdus luminescens BA1, an Egyptian Isolate.</title>
        <authorList>
            <person name="Ghazal S."/>
            <person name="Hurst S.G.IV."/>
            <person name="Morris K."/>
            <person name="Thomas K."/>
            <person name="Tisa L.S."/>
        </authorList>
    </citation>
    <scope>NUCLEOTIDE SEQUENCE [LARGE SCALE GENOMIC DNA]</scope>
    <source>
        <strain evidence="13 14">BA1</strain>
    </source>
</reference>
<evidence type="ECO:0000313" key="13">
    <source>
        <dbReference type="EMBL" id="EYU16867.1"/>
    </source>
</evidence>
<evidence type="ECO:0000256" key="6">
    <source>
        <dbReference type="ARBA" id="ARBA00022692"/>
    </source>
</evidence>
<dbReference type="Pfam" id="PF25988">
    <property type="entry name" value="HH_CyaD"/>
    <property type="match status" value="1"/>
</dbReference>
<comment type="caution">
    <text evidence="13">The sequence shown here is derived from an EMBL/GenBank/DDBJ whole genome shotgun (WGS) entry which is preliminary data.</text>
</comment>
<keyword evidence="10" id="KW-0175">Coiled coil</keyword>
<keyword evidence="14" id="KW-1185">Reference proteome</keyword>
<dbReference type="SUPFAM" id="SSF111369">
    <property type="entry name" value="HlyD-like secretion proteins"/>
    <property type="match status" value="1"/>
</dbReference>
<dbReference type="GO" id="GO:0005886">
    <property type="term" value="C:plasma membrane"/>
    <property type="evidence" value="ECO:0007669"/>
    <property type="project" value="UniProtKB-SubCell"/>
</dbReference>
<evidence type="ECO:0000256" key="1">
    <source>
        <dbReference type="ARBA" id="ARBA00004377"/>
    </source>
</evidence>
<dbReference type="Pfam" id="PF26002">
    <property type="entry name" value="Beta-barrel_AprE"/>
    <property type="match status" value="1"/>
</dbReference>
<keyword evidence="3 9" id="KW-0813">Transport</keyword>
<evidence type="ECO:0000256" key="5">
    <source>
        <dbReference type="ARBA" id="ARBA00022519"/>
    </source>
</evidence>
<dbReference type="PRINTS" id="PR01490">
    <property type="entry name" value="RTXTOXIND"/>
</dbReference>
<dbReference type="NCBIfam" id="TIGR01843">
    <property type="entry name" value="type_I_hlyD"/>
    <property type="match status" value="1"/>
</dbReference>
<feature type="coiled-coil region" evidence="10">
    <location>
        <begin position="229"/>
        <end position="279"/>
    </location>
</feature>
<evidence type="ECO:0000256" key="4">
    <source>
        <dbReference type="ARBA" id="ARBA00022475"/>
    </source>
</evidence>
<evidence type="ECO:0000313" key="14">
    <source>
        <dbReference type="Proteomes" id="UP000023464"/>
    </source>
</evidence>
<dbReference type="PROSITE" id="PS00543">
    <property type="entry name" value="HLYD_FAMILY"/>
    <property type="match status" value="1"/>
</dbReference>
<evidence type="ECO:0000259" key="11">
    <source>
        <dbReference type="Pfam" id="PF25988"/>
    </source>
</evidence>
<keyword evidence="7 9" id="KW-1133">Transmembrane helix</keyword>
<dbReference type="PATRIC" id="fig|1393736.3.peg.518"/>
<accession>A0A022PL87</accession>
<dbReference type="InterPro" id="IPR058982">
    <property type="entry name" value="Beta-barrel_AprE"/>
</dbReference>
<evidence type="ECO:0000256" key="8">
    <source>
        <dbReference type="ARBA" id="ARBA00023136"/>
    </source>
</evidence>
<feature type="domain" description="CyaD-like alpha-helical hairpin" evidence="11">
    <location>
        <begin position="124"/>
        <end position="311"/>
    </location>
</feature>
<feature type="domain" description="AprE-like beta-barrel" evidence="12">
    <location>
        <begin position="351"/>
        <end position="439"/>
    </location>
</feature>
<dbReference type="AlphaFoldDB" id="A0A022PL87"/>
<dbReference type="Gene3D" id="2.40.30.170">
    <property type="match status" value="1"/>
</dbReference>
<dbReference type="Gene3D" id="1.10.287.470">
    <property type="entry name" value="Helix hairpin bin"/>
    <property type="match status" value="1"/>
</dbReference>
<dbReference type="EMBL" id="JFGV01000005">
    <property type="protein sequence ID" value="EYU16867.1"/>
    <property type="molecule type" value="Genomic_DNA"/>
</dbReference>
<dbReference type="InterPro" id="IPR010129">
    <property type="entry name" value="T1SS_HlyD"/>
</dbReference>
<gene>
    <name evidence="13" type="ORF">BA1DRAFT_00518</name>
</gene>
<evidence type="ECO:0000256" key="3">
    <source>
        <dbReference type="ARBA" id="ARBA00022448"/>
    </source>
</evidence>
<dbReference type="InterPro" id="IPR050739">
    <property type="entry name" value="MFP"/>
</dbReference>
<keyword evidence="6 9" id="KW-0812">Transmembrane</keyword>
<evidence type="ECO:0000256" key="7">
    <source>
        <dbReference type="ARBA" id="ARBA00022989"/>
    </source>
</evidence>